<reference evidence="7 8" key="1">
    <citation type="submission" date="2024-10" db="EMBL/GenBank/DDBJ databases">
        <title>Updated reference genomes for cyclostephanoid diatoms.</title>
        <authorList>
            <person name="Roberts W.R."/>
            <person name="Alverson A.J."/>
        </authorList>
    </citation>
    <scope>NUCLEOTIDE SEQUENCE [LARGE SCALE GENOMIC DNA]</scope>
    <source>
        <strain evidence="7 8">AJA276-08</strain>
    </source>
</reference>
<feature type="repeat" description="WD" evidence="4">
    <location>
        <begin position="356"/>
        <end position="391"/>
    </location>
</feature>
<dbReference type="SMART" id="SM00320">
    <property type="entry name" value="WD40"/>
    <property type="match status" value="3"/>
</dbReference>
<feature type="region of interest" description="Disordered" evidence="5">
    <location>
        <begin position="80"/>
        <end position="99"/>
    </location>
</feature>
<dbReference type="AlphaFoldDB" id="A0ABD3Q9L1"/>
<feature type="compositionally biased region" description="Acidic residues" evidence="5">
    <location>
        <begin position="38"/>
        <end position="52"/>
    </location>
</feature>
<feature type="compositionally biased region" description="Low complexity" evidence="5">
    <location>
        <begin position="20"/>
        <end position="35"/>
    </location>
</feature>
<dbReference type="PANTHER" id="PTHR14205:SF15">
    <property type="entry name" value="EARP AND GARP COMPLEX-INTERACTING PROTEIN 1"/>
    <property type="match status" value="1"/>
</dbReference>
<dbReference type="PROSITE" id="PS00678">
    <property type="entry name" value="WD_REPEATS_1"/>
    <property type="match status" value="1"/>
</dbReference>
<dbReference type="Pfam" id="PF23609">
    <property type="entry name" value="Beta-prop_EIPR1"/>
    <property type="match status" value="1"/>
</dbReference>
<gene>
    <name evidence="7" type="ORF">ACHAW5_007565</name>
</gene>
<keyword evidence="3" id="KW-0677">Repeat</keyword>
<evidence type="ECO:0000313" key="7">
    <source>
        <dbReference type="EMBL" id="KAL3797064.1"/>
    </source>
</evidence>
<dbReference type="EMBL" id="JALLAZ020000359">
    <property type="protein sequence ID" value="KAL3797064.1"/>
    <property type="molecule type" value="Genomic_DNA"/>
</dbReference>
<dbReference type="SUPFAM" id="SSF50978">
    <property type="entry name" value="WD40 repeat-like"/>
    <property type="match status" value="1"/>
</dbReference>
<dbReference type="InterPro" id="IPR040323">
    <property type="entry name" value="EIPR1"/>
</dbReference>
<name>A0ABD3Q9L1_9STRA</name>
<sequence>MFSDQNIDYSLNRPCRTLSAVAPASKSSSKPNPKAANDDDGDDGNADAGWDDDEDYLEASAACNIHKFLVGSSIPSVSKLSEGNDCDDGGDGNGGVIIEEDDEGRTNRLYLLQYHEDNHELAEKSSWAHPTGEVWAMGCHPVRGDWVVTCGGGAAFSANATGSEDEEQMKKIPLTTFRTTLWRLSDPNDDVYDDSSNYSPKLERVVTIPHGVGKSSSPSSGWEQRVGQILWNPLLAPSNSSGDALYDLADTSSNGGGGNLITVGWDAQSPISLWDISSLSDADVKEVWSTQGSEVESSRKQGSNRFGKLAAMSAALPRRVSWDPHDTNHILATSGVDVVAYDMRCSASSSGLGAIRSAHRYGVADVCHNHLQSNVVVTAGMDGVMKFWDLRMHLSSSGNDNDLSFPPPMLKAVRGGHSHWTTRAIYNPFHDQLVLSGGSDGIANLWRISSCSSAPLLELNGDEENDGEISEGSDMEDGKRKDTANEEEDNVPAKDYWKPKSDDGEDESEKENKSMSPRNESNAQDIRVKRFECSDVTADLAWSADDPWVYATLSYDGAIVVHHVPSKEKYKILL</sequence>
<keyword evidence="2 4" id="KW-0853">WD repeat</keyword>
<comment type="similarity">
    <text evidence="1">Belongs to the WD repeat EIPR1 family.</text>
</comment>
<dbReference type="PANTHER" id="PTHR14205">
    <property type="entry name" value="WD-REPEAT PROTEIN"/>
    <property type="match status" value="1"/>
</dbReference>
<comment type="caution">
    <text evidence="7">The sequence shown here is derived from an EMBL/GenBank/DDBJ whole genome shotgun (WGS) entry which is preliminary data.</text>
</comment>
<feature type="compositionally biased region" description="Basic and acidic residues" evidence="5">
    <location>
        <begin position="491"/>
        <end position="502"/>
    </location>
</feature>
<dbReference type="InterPro" id="IPR015943">
    <property type="entry name" value="WD40/YVTN_repeat-like_dom_sf"/>
</dbReference>
<dbReference type="Gene3D" id="2.130.10.10">
    <property type="entry name" value="YVTN repeat-like/Quinoprotein amine dehydrogenase"/>
    <property type="match status" value="1"/>
</dbReference>
<evidence type="ECO:0000256" key="2">
    <source>
        <dbReference type="ARBA" id="ARBA00022574"/>
    </source>
</evidence>
<evidence type="ECO:0000256" key="5">
    <source>
        <dbReference type="SAM" id="MobiDB-lite"/>
    </source>
</evidence>
<evidence type="ECO:0000256" key="4">
    <source>
        <dbReference type="PROSITE-ProRule" id="PRU00221"/>
    </source>
</evidence>
<evidence type="ECO:0000313" key="8">
    <source>
        <dbReference type="Proteomes" id="UP001530315"/>
    </source>
</evidence>
<feature type="region of interest" description="Disordered" evidence="5">
    <location>
        <begin position="20"/>
        <end position="52"/>
    </location>
</feature>
<accession>A0ABD3Q9L1</accession>
<dbReference type="InterPro" id="IPR059104">
    <property type="entry name" value="Beta-prop_EIPR1-like"/>
</dbReference>
<dbReference type="Proteomes" id="UP001530315">
    <property type="component" value="Unassembled WGS sequence"/>
</dbReference>
<proteinExistence type="inferred from homology"/>
<organism evidence="7 8">
    <name type="scientific">Stephanodiscus triporus</name>
    <dbReference type="NCBI Taxonomy" id="2934178"/>
    <lineage>
        <taxon>Eukaryota</taxon>
        <taxon>Sar</taxon>
        <taxon>Stramenopiles</taxon>
        <taxon>Ochrophyta</taxon>
        <taxon>Bacillariophyta</taxon>
        <taxon>Coscinodiscophyceae</taxon>
        <taxon>Thalassiosirophycidae</taxon>
        <taxon>Stephanodiscales</taxon>
        <taxon>Stephanodiscaceae</taxon>
        <taxon>Stephanodiscus</taxon>
    </lineage>
</organism>
<evidence type="ECO:0000259" key="6">
    <source>
        <dbReference type="Pfam" id="PF23609"/>
    </source>
</evidence>
<feature type="domain" description="EIPR1-like beta-propeller" evidence="6">
    <location>
        <begin position="270"/>
        <end position="446"/>
    </location>
</feature>
<evidence type="ECO:0000256" key="3">
    <source>
        <dbReference type="ARBA" id="ARBA00022737"/>
    </source>
</evidence>
<feature type="region of interest" description="Disordered" evidence="5">
    <location>
        <begin position="458"/>
        <end position="523"/>
    </location>
</feature>
<dbReference type="InterPro" id="IPR019775">
    <property type="entry name" value="WD40_repeat_CS"/>
</dbReference>
<protein>
    <recommendedName>
        <fullName evidence="6">EIPR1-like beta-propeller domain-containing protein</fullName>
    </recommendedName>
</protein>
<evidence type="ECO:0000256" key="1">
    <source>
        <dbReference type="ARBA" id="ARBA00005672"/>
    </source>
</evidence>
<dbReference type="InterPro" id="IPR036322">
    <property type="entry name" value="WD40_repeat_dom_sf"/>
</dbReference>
<dbReference type="InterPro" id="IPR001680">
    <property type="entry name" value="WD40_rpt"/>
</dbReference>
<feature type="compositionally biased region" description="Acidic residues" evidence="5">
    <location>
        <begin position="460"/>
        <end position="475"/>
    </location>
</feature>
<keyword evidence="8" id="KW-1185">Reference proteome</keyword>
<dbReference type="PROSITE" id="PS50082">
    <property type="entry name" value="WD_REPEATS_2"/>
    <property type="match status" value="1"/>
</dbReference>